<evidence type="ECO:0000256" key="1">
    <source>
        <dbReference type="SAM" id="MobiDB-lite"/>
    </source>
</evidence>
<feature type="compositionally biased region" description="Polar residues" evidence="1">
    <location>
        <begin position="16"/>
        <end position="29"/>
    </location>
</feature>
<dbReference type="EMBL" id="CAJVQB010000347">
    <property type="protein sequence ID" value="CAG8483490.1"/>
    <property type="molecule type" value="Genomic_DNA"/>
</dbReference>
<comment type="caution">
    <text evidence="2">The sequence shown here is derived from an EMBL/GenBank/DDBJ whole genome shotgun (WGS) entry which is preliminary data.</text>
</comment>
<reference evidence="2 3" key="1">
    <citation type="submission" date="2021-06" db="EMBL/GenBank/DDBJ databases">
        <authorList>
            <person name="Kallberg Y."/>
            <person name="Tangrot J."/>
            <person name="Rosling A."/>
        </authorList>
    </citation>
    <scope>NUCLEOTIDE SEQUENCE [LARGE SCALE GENOMIC DNA]</scope>
    <source>
        <strain evidence="2 3">120-4 pot B 10/14</strain>
    </source>
</reference>
<sequence length="184" mass="19922">MSDNVQNTRDVGKDPQQISQPTAATNTGQHRTELSIDPNIKLYIDESIRAATTSVISSIKQYTDSLFDKQRLWNEQLQTNINNSLAQMVRSSTTGGTLTRMDSSSSVDLMDSPQQRQRPVCTSDSPQSMDKGKETVPASGKYPPTPVLNDLIARASKVSIQGQTTPATAPPTASAPMRTITTPA</sequence>
<proteinExistence type="predicted"/>
<feature type="region of interest" description="Disordered" evidence="1">
    <location>
        <begin position="1"/>
        <end position="32"/>
    </location>
</feature>
<feature type="compositionally biased region" description="Low complexity" evidence="1">
    <location>
        <begin position="101"/>
        <end position="112"/>
    </location>
</feature>
<feature type="compositionally biased region" description="Polar residues" evidence="1">
    <location>
        <begin position="113"/>
        <end position="128"/>
    </location>
</feature>
<evidence type="ECO:0000313" key="3">
    <source>
        <dbReference type="Proteomes" id="UP000789901"/>
    </source>
</evidence>
<name>A0ABM8VZ44_GIGMA</name>
<feature type="non-terminal residue" evidence="2">
    <location>
        <position position="184"/>
    </location>
</feature>
<keyword evidence="3" id="KW-1185">Reference proteome</keyword>
<gene>
    <name evidence="2" type="ORF">GMARGA_LOCUS1359</name>
</gene>
<evidence type="ECO:0000313" key="2">
    <source>
        <dbReference type="EMBL" id="CAG8483490.1"/>
    </source>
</evidence>
<accession>A0ABM8VZ44</accession>
<feature type="compositionally biased region" description="Low complexity" evidence="1">
    <location>
        <begin position="164"/>
        <end position="176"/>
    </location>
</feature>
<organism evidence="2 3">
    <name type="scientific">Gigaspora margarita</name>
    <dbReference type="NCBI Taxonomy" id="4874"/>
    <lineage>
        <taxon>Eukaryota</taxon>
        <taxon>Fungi</taxon>
        <taxon>Fungi incertae sedis</taxon>
        <taxon>Mucoromycota</taxon>
        <taxon>Glomeromycotina</taxon>
        <taxon>Glomeromycetes</taxon>
        <taxon>Diversisporales</taxon>
        <taxon>Gigasporaceae</taxon>
        <taxon>Gigaspora</taxon>
    </lineage>
</organism>
<protein>
    <submittedName>
        <fullName evidence="2">13970_t:CDS:1</fullName>
    </submittedName>
</protein>
<dbReference type="Proteomes" id="UP000789901">
    <property type="component" value="Unassembled WGS sequence"/>
</dbReference>
<feature type="region of interest" description="Disordered" evidence="1">
    <location>
        <begin position="92"/>
        <end position="184"/>
    </location>
</feature>